<feature type="coiled-coil region" evidence="1">
    <location>
        <begin position="40"/>
        <end position="109"/>
    </location>
</feature>
<keyword evidence="1" id="KW-0175">Coiled coil</keyword>
<comment type="caution">
    <text evidence="2">The sequence shown here is derived from an EMBL/GenBank/DDBJ whole genome shotgun (WGS) entry which is preliminary data.</text>
</comment>
<reference evidence="2" key="1">
    <citation type="journal article" date="2020" name="mSystems">
        <title>Genome- and Community-Level Interaction Insights into Carbon Utilization and Element Cycling Functions of Hydrothermarchaeota in Hydrothermal Sediment.</title>
        <authorList>
            <person name="Zhou Z."/>
            <person name="Liu Y."/>
            <person name="Xu W."/>
            <person name="Pan J."/>
            <person name="Luo Z.H."/>
            <person name="Li M."/>
        </authorList>
    </citation>
    <scope>NUCLEOTIDE SEQUENCE [LARGE SCALE GENOMIC DNA]</scope>
    <source>
        <strain evidence="2">SpSt-751</strain>
    </source>
</reference>
<evidence type="ECO:0000313" key="2">
    <source>
        <dbReference type="EMBL" id="HGB30928.1"/>
    </source>
</evidence>
<dbReference type="AlphaFoldDB" id="A0A7C3WNZ7"/>
<dbReference type="EMBL" id="DTGA01000091">
    <property type="protein sequence ID" value="HGB30928.1"/>
    <property type="molecule type" value="Genomic_DNA"/>
</dbReference>
<gene>
    <name evidence="2" type="ORF">ENV35_03525</name>
</gene>
<name>A0A7C3WNZ7_9BACT</name>
<proteinExistence type="predicted"/>
<evidence type="ECO:0000256" key="1">
    <source>
        <dbReference type="SAM" id="Coils"/>
    </source>
</evidence>
<organism evidence="2">
    <name type="scientific">Dictyoglomus turgidum</name>
    <dbReference type="NCBI Taxonomy" id="513050"/>
    <lineage>
        <taxon>Bacteria</taxon>
        <taxon>Pseudomonadati</taxon>
        <taxon>Dictyoglomota</taxon>
        <taxon>Dictyoglomia</taxon>
        <taxon>Dictyoglomales</taxon>
        <taxon>Dictyoglomaceae</taxon>
        <taxon>Dictyoglomus</taxon>
    </lineage>
</organism>
<sequence length="132" mass="15076">MNFWENIDFYMKLKYGEDAGVNPEVANPQQAIANDFVNRVKAVAIKSMMLEQELQKAQQQLQSQDAEKQQAVAIAQQCMAENEQKTRLLKELYDKLNVYHQALENIAKELMAIQDQEQSQTSPESQVQQGNG</sequence>
<accession>A0A7C3WNZ7</accession>
<protein>
    <submittedName>
        <fullName evidence="2">Uncharacterized protein</fullName>
    </submittedName>
</protein>